<dbReference type="OrthoDB" id="10052789at2759"/>
<name>W4G0J8_APHAT</name>
<dbReference type="RefSeq" id="XP_009837602.1">
    <property type="nucleotide sequence ID" value="XM_009839300.1"/>
</dbReference>
<organism evidence="1">
    <name type="scientific">Aphanomyces astaci</name>
    <name type="common">Crayfish plague agent</name>
    <dbReference type="NCBI Taxonomy" id="112090"/>
    <lineage>
        <taxon>Eukaryota</taxon>
        <taxon>Sar</taxon>
        <taxon>Stramenopiles</taxon>
        <taxon>Oomycota</taxon>
        <taxon>Saprolegniomycetes</taxon>
        <taxon>Saprolegniales</taxon>
        <taxon>Verrucalvaceae</taxon>
        <taxon>Aphanomyces</taxon>
    </lineage>
</organism>
<dbReference type="GeneID" id="20814170"/>
<dbReference type="EMBL" id="KI913152">
    <property type="protein sequence ID" value="ETV72816.1"/>
    <property type="molecule type" value="Genomic_DNA"/>
</dbReference>
<gene>
    <name evidence="1" type="ORF">H257_12174</name>
</gene>
<dbReference type="STRING" id="112090.W4G0J8"/>
<dbReference type="PANTHER" id="PTHR47163:SF2">
    <property type="entry name" value="SI:DKEY-17M8.2"/>
    <property type="match status" value="1"/>
</dbReference>
<reference evidence="1" key="1">
    <citation type="submission" date="2013-12" db="EMBL/GenBank/DDBJ databases">
        <title>The Genome Sequence of Aphanomyces astaci APO3.</title>
        <authorList>
            <consortium name="The Broad Institute Genomics Platform"/>
            <person name="Russ C."/>
            <person name="Tyler B."/>
            <person name="van West P."/>
            <person name="Dieguez-Uribeondo J."/>
            <person name="Young S.K."/>
            <person name="Zeng Q."/>
            <person name="Gargeya S."/>
            <person name="Fitzgerald M."/>
            <person name="Abouelleil A."/>
            <person name="Alvarado L."/>
            <person name="Chapman S.B."/>
            <person name="Gainer-Dewar J."/>
            <person name="Goldberg J."/>
            <person name="Griggs A."/>
            <person name="Gujja S."/>
            <person name="Hansen M."/>
            <person name="Howarth C."/>
            <person name="Imamovic A."/>
            <person name="Ireland A."/>
            <person name="Larimer J."/>
            <person name="McCowan C."/>
            <person name="Murphy C."/>
            <person name="Pearson M."/>
            <person name="Poon T.W."/>
            <person name="Priest M."/>
            <person name="Roberts A."/>
            <person name="Saif S."/>
            <person name="Shea T."/>
            <person name="Sykes S."/>
            <person name="Wortman J."/>
            <person name="Nusbaum C."/>
            <person name="Birren B."/>
        </authorList>
    </citation>
    <scope>NUCLEOTIDE SEQUENCE [LARGE SCALE GENOMIC DNA]</scope>
    <source>
        <strain evidence="1">APO3</strain>
    </source>
</reference>
<accession>W4G0J8</accession>
<evidence type="ECO:0008006" key="2">
    <source>
        <dbReference type="Google" id="ProtNLM"/>
    </source>
</evidence>
<proteinExistence type="predicted"/>
<dbReference type="VEuPathDB" id="FungiDB:H257_12174"/>
<protein>
    <recommendedName>
        <fullName evidence="2">ISXO2-like transposase domain-containing protein</fullName>
    </recommendedName>
</protein>
<dbReference type="AlphaFoldDB" id="W4G0J8"/>
<sequence length="114" mass="12757">MLDNEEMVTGVDRTKPTLSRLIMKHIAPGTNIISDKFGSYVSANERHILTNNPLLVDQSYGHQCVNHSANFVNPANGAHTQSIEGVWEMRIKRFSKAMRGIHRPHLPSYTSSEG</sequence>
<dbReference type="InterPro" id="IPR053164">
    <property type="entry name" value="IS1016-like_transposase"/>
</dbReference>
<dbReference type="PANTHER" id="PTHR47163">
    <property type="entry name" value="DDE_TNP_IS1595 DOMAIN-CONTAINING PROTEIN"/>
    <property type="match status" value="1"/>
</dbReference>
<evidence type="ECO:0000313" key="1">
    <source>
        <dbReference type="EMBL" id="ETV72816.1"/>
    </source>
</evidence>